<proteinExistence type="predicted"/>
<gene>
    <name evidence="2" type="ORF">Lmac_2031</name>
</gene>
<protein>
    <submittedName>
        <fullName evidence="2">Uncharacterized protein</fullName>
    </submittedName>
</protein>
<evidence type="ECO:0000313" key="3">
    <source>
        <dbReference type="Proteomes" id="UP000054908"/>
    </source>
</evidence>
<keyword evidence="1" id="KW-0472">Membrane</keyword>
<comment type="caution">
    <text evidence="2">The sequence shown here is derived from an EMBL/GenBank/DDBJ whole genome shotgun (WGS) entry which is preliminary data.</text>
</comment>
<sequence length="296" mass="32522">MPYTDTSKDSMDAIKQLEDQYLKDTLTDEEFTSEVIELVLSDENLSKTLREQAQKSGDTLENAIVKRFIQPVKTSKALNKLQEQYFNDTLTDEALTSEVIKLVLSNENLSQRLREKAQSSGDTLEHTIDKLFIQPMKTAKTACKKIEENGEEELRRAEAARKAVEEQVRRSSAFLAAHYDAQNSSCTTSPISGSAPLLQSPLMLNQNPAISSSPSSKEIRPSFMLKALAGIALLGGIAMTIVGCLLVQPWVIAVGAAVTFGGAYGLGFFDSKPKVTVQDTRDREFNLTTSPVHVTS</sequence>
<name>A0A0W0W092_9GAMM</name>
<evidence type="ECO:0000256" key="1">
    <source>
        <dbReference type="SAM" id="Phobius"/>
    </source>
</evidence>
<dbReference type="RefSeq" id="WP_058452767.1">
    <property type="nucleotide sequence ID" value="NZ_CAAAIB010000002.1"/>
</dbReference>
<dbReference type="PATRIC" id="fig|466.6.peg.2152"/>
<organism evidence="2 3">
    <name type="scientific">Legionella maceachernii</name>
    <dbReference type="NCBI Taxonomy" id="466"/>
    <lineage>
        <taxon>Bacteria</taxon>
        <taxon>Pseudomonadati</taxon>
        <taxon>Pseudomonadota</taxon>
        <taxon>Gammaproteobacteria</taxon>
        <taxon>Legionellales</taxon>
        <taxon>Legionellaceae</taxon>
        <taxon>Legionella</taxon>
    </lineage>
</organism>
<reference evidence="2 3" key="1">
    <citation type="submission" date="2015-11" db="EMBL/GenBank/DDBJ databases">
        <title>Genomic analysis of 38 Legionella species identifies large and diverse effector repertoires.</title>
        <authorList>
            <person name="Burstein D."/>
            <person name="Amaro F."/>
            <person name="Zusman T."/>
            <person name="Lifshitz Z."/>
            <person name="Cohen O."/>
            <person name="Gilbert J.A."/>
            <person name="Pupko T."/>
            <person name="Shuman H.A."/>
            <person name="Segal G."/>
        </authorList>
    </citation>
    <scope>NUCLEOTIDE SEQUENCE [LARGE SCALE GENOMIC DNA]</scope>
    <source>
        <strain evidence="2 3">PX-1-G2-E2</strain>
    </source>
</reference>
<keyword evidence="1" id="KW-0812">Transmembrane</keyword>
<evidence type="ECO:0000313" key="2">
    <source>
        <dbReference type="EMBL" id="KTD25667.1"/>
    </source>
</evidence>
<dbReference type="Proteomes" id="UP000054908">
    <property type="component" value="Unassembled WGS sequence"/>
</dbReference>
<keyword evidence="3" id="KW-1185">Reference proteome</keyword>
<feature type="transmembrane region" description="Helical" evidence="1">
    <location>
        <begin position="249"/>
        <end position="269"/>
    </location>
</feature>
<accession>A0A0W0W092</accession>
<dbReference type="EMBL" id="LNYL01000044">
    <property type="protein sequence ID" value="KTD25667.1"/>
    <property type="molecule type" value="Genomic_DNA"/>
</dbReference>
<keyword evidence="1" id="KW-1133">Transmembrane helix</keyword>
<feature type="transmembrane region" description="Helical" evidence="1">
    <location>
        <begin position="223"/>
        <end position="243"/>
    </location>
</feature>
<dbReference type="AlphaFoldDB" id="A0A0W0W092"/>